<feature type="non-terminal residue" evidence="1">
    <location>
        <position position="1"/>
    </location>
</feature>
<gene>
    <name evidence="1" type="ORF">H9977_05615</name>
</gene>
<protein>
    <recommendedName>
        <fullName evidence="3">TIGR04150 pseudo-rSAM protein</fullName>
    </recommendedName>
</protein>
<reference evidence="1" key="1">
    <citation type="journal article" date="2021" name="PeerJ">
        <title>Extensive microbial diversity within the chicken gut microbiome revealed by metagenomics and culture.</title>
        <authorList>
            <person name="Gilroy R."/>
            <person name="Ravi A."/>
            <person name="Getino M."/>
            <person name="Pursley I."/>
            <person name="Horton D.L."/>
            <person name="Alikhan N.F."/>
            <person name="Baker D."/>
            <person name="Gharbi K."/>
            <person name="Hall N."/>
            <person name="Watson M."/>
            <person name="Adriaenssens E.M."/>
            <person name="Foster-Nyarko E."/>
            <person name="Jarju S."/>
            <person name="Secka A."/>
            <person name="Antonio M."/>
            <person name="Oren A."/>
            <person name="Chaudhuri R.R."/>
            <person name="La Ragione R."/>
            <person name="Hildebrand F."/>
            <person name="Pallen M.J."/>
        </authorList>
    </citation>
    <scope>NUCLEOTIDE SEQUENCE</scope>
    <source>
        <strain evidence="1">ChiGjej6B6-14162</strain>
    </source>
</reference>
<accession>A0A9D1X8J1</accession>
<evidence type="ECO:0000313" key="2">
    <source>
        <dbReference type="Proteomes" id="UP000886740"/>
    </source>
</evidence>
<dbReference type="Proteomes" id="UP000886740">
    <property type="component" value="Unassembled WGS sequence"/>
</dbReference>
<evidence type="ECO:0000313" key="1">
    <source>
        <dbReference type="EMBL" id="HIX74491.1"/>
    </source>
</evidence>
<reference evidence="1" key="2">
    <citation type="submission" date="2021-04" db="EMBL/GenBank/DDBJ databases">
        <authorList>
            <person name="Gilroy R."/>
        </authorList>
    </citation>
    <scope>NUCLEOTIDE SEQUENCE</scope>
    <source>
        <strain evidence="1">ChiGjej6B6-14162</strain>
    </source>
</reference>
<comment type="caution">
    <text evidence="1">The sequence shown here is derived from an EMBL/GenBank/DDBJ whole genome shotgun (WGS) entry which is preliminary data.</text>
</comment>
<sequence>DYVYHIVVEDECNIPSDLYSKVKLLPFYNGINDSFFRKNVFTDQDDMIQMKLSMRELYNKYYMNTYFFGRLIVDSDNSIYMTFNQNRVGNIDDFNIDILDKLFIENSNVWHLHRRVKPVCCSCIFQNICPPISDYELFMNRFNLCTIK</sequence>
<proteinExistence type="predicted"/>
<dbReference type="EMBL" id="DXEL01000042">
    <property type="protein sequence ID" value="HIX74491.1"/>
    <property type="molecule type" value="Genomic_DNA"/>
</dbReference>
<evidence type="ECO:0008006" key="3">
    <source>
        <dbReference type="Google" id="ProtNLM"/>
    </source>
</evidence>
<name>A0A9D1X8J1_9BACT</name>
<dbReference type="AlphaFoldDB" id="A0A9D1X8J1"/>
<organism evidence="1 2">
    <name type="scientific">Candidatus Parabacteroides intestinipullorum</name>
    <dbReference type="NCBI Taxonomy" id="2838723"/>
    <lineage>
        <taxon>Bacteria</taxon>
        <taxon>Pseudomonadati</taxon>
        <taxon>Bacteroidota</taxon>
        <taxon>Bacteroidia</taxon>
        <taxon>Bacteroidales</taxon>
        <taxon>Tannerellaceae</taxon>
        <taxon>Parabacteroides</taxon>
    </lineage>
</organism>